<name>A0AAV7F044_ARIFI</name>
<gene>
    <name evidence="1" type="ORF">H6P81_006041</name>
</gene>
<reference evidence="1 2" key="1">
    <citation type="submission" date="2021-07" db="EMBL/GenBank/DDBJ databases">
        <title>The Aristolochia fimbriata genome: insights into angiosperm evolution, floral development and chemical biosynthesis.</title>
        <authorList>
            <person name="Jiao Y."/>
        </authorList>
    </citation>
    <scope>NUCLEOTIDE SEQUENCE [LARGE SCALE GENOMIC DNA]</scope>
    <source>
        <strain evidence="1">IBCAS-2021</strain>
        <tissue evidence="1">Leaf</tissue>
    </source>
</reference>
<dbReference type="Proteomes" id="UP000825729">
    <property type="component" value="Unassembled WGS sequence"/>
</dbReference>
<organism evidence="1 2">
    <name type="scientific">Aristolochia fimbriata</name>
    <name type="common">White veined hardy Dutchman's pipe vine</name>
    <dbReference type="NCBI Taxonomy" id="158543"/>
    <lineage>
        <taxon>Eukaryota</taxon>
        <taxon>Viridiplantae</taxon>
        <taxon>Streptophyta</taxon>
        <taxon>Embryophyta</taxon>
        <taxon>Tracheophyta</taxon>
        <taxon>Spermatophyta</taxon>
        <taxon>Magnoliopsida</taxon>
        <taxon>Magnoliidae</taxon>
        <taxon>Piperales</taxon>
        <taxon>Aristolochiaceae</taxon>
        <taxon>Aristolochia</taxon>
    </lineage>
</organism>
<dbReference type="EMBL" id="JAINDJ010000003">
    <property type="protein sequence ID" value="KAG9453137.1"/>
    <property type="molecule type" value="Genomic_DNA"/>
</dbReference>
<sequence length="117" mass="12765">MVEDLAQMEFDGDLPVSITTTQIVKTVLMRDDVVIVIEDESPFPVEENLVSALDGKPVYHTEGNSGIAPIGEQLPLASAIETRLVTPVLRDNRGKDQLKSLLSLRCSSPVAVGYFPR</sequence>
<keyword evidence="2" id="KW-1185">Reference proteome</keyword>
<dbReference type="AlphaFoldDB" id="A0AAV7F044"/>
<protein>
    <submittedName>
        <fullName evidence="1">Uncharacterized protein</fullName>
    </submittedName>
</protein>
<accession>A0AAV7F044</accession>
<evidence type="ECO:0000313" key="1">
    <source>
        <dbReference type="EMBL" id="KAG9453137.1"/>
    </source>
</evidence>
<evidence type="ECO:0000313" key="2">
    <source>
        <dbReference type="Proteomes" id="UP000825729"/>
    </source>
</evidence>
<comment type="caution">
    <text evidence="1">The sequence shown here is derived from an EMBL/GenBank/DDBJ whole genome shotgun (WGS) entry which is preliminary data.</text>
</comment>
<proteinExistence type="predicted"/>